<dbReference type="SUPFAM" id="SSF54373">
    <property type="entry name" value="FAD-linked reductases, C-terminal domain"/>
    <property type="match status" value="1"/>
</dbReference>
<dbReference type="Pfam" id="PF07976">
    <property type="entry name" value="Phe_hydrox_dim"/>
    <property type="match status" value="1"/>
</dbReference>
<evidence type="ECO:0000256" key="2">
    <source>
        <dbReference type="ARBA" id="ARBA00022630"/>
    </source>
</evidence>
<keyword evidence="4" id="KW-0560">Oxidoreductase</keyword>
<feature type="domain" description="Phenol hydroxylase-like C-terminal dimerisation" evidence="6">
    <location>
        <begin position="507"/>
        <end position="727"/>
    </location>
</feature>
<dbReference type="InterPro" id="IPR036188">
    <property type="entry name" value="FAD/NAD-bd_sf"/>
</dbReference>
<dbReference type="Gene3D" id="3.50.50.60">
    <property type="entry name" value="FAD/NAD(P)-binding domain"/>
    <property type="match status" value="1"/>
</dbReference>
<organism evidence="7 8">
    <name type="scientific">Sporidiobolus salmonicolor</name>
    <name type="common">Yeast-like fungus</name>
    <name type="synonym">Sporobolomyces salmonicolor</name>
    <dbReference type="NCBI Taxonomy" id="5005"/>
    <lineage>
        <taxon>Eukaryota</taxon>
        <taxon>Fungi</taxon>
        <taxon>Dikarya</taxon>
        <taxon>Basidiomycota</taxon>
        <taxon>Pucciniomycotina</taxon>
        <taxon>Microbotryomycetes</taxon>
        <taxon>Sporidiobolales</taxon>
        <taxon>Sporidiobolaceae</taxon>
        <taxon>Sporobolomyces</taxon>
    </lineage>
</organism>
<feature type="domain" description="FAD-binding" evidence="5">
    <location>
        <begin position="65"/>
        <end position="138"/>
    </location>
</feature>
<accession>A0A0D6EQT4</accession>
<evidence type="ECO:0000313" key="8">
    <source>
        <dbReference type="Proteomes" id="UP000243876"/>
    </source>
</evidence>
<dbReference type="GO" id="GO:0071949">
    <property type="term" value="F:FAD binding"/>
    <property type="evidence" value="ECO:0007669"/>
    <property type="project" value="InterPro"/>
</dbReference>
<protein>
    <submittedName>
        <fullName evidence="7">SPOSA6832_04130-mRNA-1:cds</fullName>
    </submittedName>
</protein>
<dbReference type="Pfam" id="PF01494">
    <property type="entry name" value="FAD_binding_3"/>
    <property type="match status" value="2"/>
</dbReference>
<dbReference type="OrthoDB" id="1716816at2759"/>
<name>A0A0D6EQT4_SPOSA</name>
<dbReference type="CDD" id="cd02979">
    <property type="entry name" value="PHOX_C"/>
    <property type="match status" value="1"/>
</dbReference>
<dbReference type="InterPro" id="IPR002938">
    <property type="entry name" value="FAD-bd"/>
</dbReference>
<evidence type="ECO:0000313" key="7">
    <source>
        <dbReference type="EMBL" id="CEQ42329.1"/>
    </source>
</evidence>
<dbReference type="SUPFAM" id="SSF51905">
    <property type="entry name" value="FAD/NAD(P)-binding domain"/>
    <property type="match status" value="1"/>
</dbReference>
<evidence type="ECO:0000259" key="6">
    <source>
        <dbReference type="Pfam" id="PF07976"/>
    </source>
</evidence>
<feature type="domain" description="FAD-binding" evidence="5">
    <location>
        <begin position="262"/>
        <end position="464"/>
    </location>
</feature>
<dbReference type="AlphaFoldDB" id="A0A0D6EQT4"/>
<keyword evidence="2" id="KW-0285">Flavoprotein</keyword>
<gene>
    <name evidence="7" type="primary">SPOSA6832_04130</name>
</gene>
<evidence type="ECO:0000259" key="5">
    <source>
        <dbReference type="Pfam" id="PF01494"/>
    </source>
</evidence>
<comment type="similarity">
    <text evidence="1">Belongs to the PheA/TfdB FAD monooxygenase family.</text>
</comment>
<dbReference type="Gene3D" id="3.30.9.10">
    <property type="entry name" value="D-Amino Acid Oxidase, subunit A, domain 2"/>
    <property type="match status" value="1"/>
</dbReference>
<keyword evidence="8" id="KW-1185">Reference proteome</keyword>
<dbReference type="InterPro" id="IPR050641">
    <property type="entry name" value="RIFMO-like"/>
</dbReference>
<proteinExistence type="inferred from homology"/>
<dbReference type="GO" id="GO:0016709">
    <property type="term" value="F:oxidoreductase activity, acting on paired donors, with incorporation or reduction of molecular oxygen, NAD(P)H as one donor, and incorporation of one atom of oxygen"/>
    <property type="evidence" value="ECO:0007669"/>
    <property type="project" value="UniProtKB-ARBA"/>
</dbReference>
<keyword evidence="3" id="KW-0274">FAD</keyword>
<evidence type="ECO:0000256" key="1">
    <source>
        <dbReference type="ARBA" id="ARBA00007801"/>
    </source>
</evidence>
<dbReference type="SUPFAM" id="SSF52833">
    <property type="entry name" value="Thioredoxin-like"/>
    <property type="match status" value="1"/>
</dbReference>
<dbReference type="InterPro" id="IPR012941">
    <property type="entry name" value="Phe_hydrox_C_dim_dom"/>
</dbReference>
<dbReference type="PRINTS" id="PR00420">
    <property type="entry name" value="RNGMNOXGNASE"/>
</dbReference>
<reference evidence="8" key="1">
    <citation type="submission" date="2015-02" db="EMBL/GenBank/DDBJ databases">
        <authorList>
            <person name="Gon?alves P."/>
        </authorList>
    </citation>
    <scope>NUCLEOTIDE SEQUENCE [LARGE SCALE GENOMIC DNA]</scope>
</reference>
<sequence>MSPSLSQSPPVDAAPVESVCDVLIIGAGPAGCMARRLLYFSQAHCAPADVRSNAQAADVLSRYTSRGMTVRVIDKRSAKLDNGQADGLNSRTLEIFESLGFVESIDKEGSRMSSIRFWNPCPNTGHLLRTAEIPDTIPGLSRFQQTILHQGEPILLELAAAEQDGRIEAHLLEDALKHSNGAVAPERSILPESLEIDESLIDDLEAHPITVKVRHLSEEESNPDAYKGDASGTRSGLFRSRLPLTDHTHSLLDSKKNAAPAKTEIIKAKYVVGCDGAHSWTRRQIGVKMLGDQTNYVWGVLDMIPKTNFPDIRSRCAIHSANAGSVMVIPQERDLVRLYIQLPIQVKPGEYLDKSKVTPEGILDTARKIFHPYTLDTDHIDWFTGYHIGQRLTESFGKYNRIFLAGDACHTHSPKAGQGMNTSMQDTWNLCWKLAHVLTGLAKPDLLKTYSAERQVVAKTLIDFDTKFSKLFSGKPASADDLDEGVDLKEFKDVFATGNLFAAGMSIDYADSIVVGKGGEGGSAVKSKQHLASKLPVGQRLFSAQVVNHASATADQITTRIPFTGAYRLLVFPGNVAEPKAMDRLKRLANYLDSADSCVSKYTPSNLPRWSVIDPITIHSSPRTSVELYDFPQPSIFHPHNYKRIYVDEPSCACPSRSARALKNLTFSIPSCSDHRGDGKAYEAYGISKEEGALVVVRPDQYVALIVGLEDTDLLDAYFAQTMLPQQDGGHPGSKVAKVLPPDWSQVKVEKVAGSHAVDEVSSAGGEALPA</sequence>
<dbReference type="Proteomes" id="UP000243876">
    <property type="component" value="Unassembled WGS sequence"/>
</dbReference>
<evidence type="ECO:0000256" key="4">
    <source>
        <dbReference type="ARBA" id="ARBA00023002"/>
    </source>
</evidence>
<dbReference type="InterPro" id="IPR038220">
    <property type="entry name" value="PHOX_C_sf"/>
</dbReference>
<dbReference type="PANTHER" id="PTHR43004:SF20">
    <property type="entry name" value="2-MONOOXYGENASE, PUTATIVE (AFU_ORTHOLOGUE AFUA_1G13660)-RELATED"/>
    <property type="match status" value="1"/>
</dbReference>
<evidence type="ECO:0000256" key="3">
    <source>
        <dbReference type="ARBA" id="ARBA00022827"/>
    </source>
</evidence>
<dbReference type="Gene3D" id="3.40.30.20">
    <property type="match status" value="1"/>
</dbReference>
<dbReference type="InterPro" id="IPR036249">
    <property type="entry name" value="Thioredoxin-like_sf"/>
</dbReference>
<dbReference type="EMBL" id="CENE01000024">
    <property type="protein sequence ID" value="CEQ42329.1"/>
    <property type="molecule type" value="Genomic_DNA"/>
</dbReference>
<dbReference type="PANTHER" id="PTHR43004">
    <property type="entry name" value="TRK SYSTEM POTASSIUM UPTAKE PROTEIN"/>
    <property type="match status" value="1"/>
</dbReference>